<organism evidence="9 10">
    <name type="scientific">Gottfriedia endophytica</name>
    <dbReference type="NCBI Taxonomy" id="2820819"/>
    <lineage>
        <taxon>Bacteria</taxon>
        <taxon>Bacillati</taxon>
        <taxon>Bacillota</taxon>
        <taxon>Bacilli</taxon>
        <taxon>Bacillales</taxon>
        <taxon>Bacillaceae</taxon>
        <taxon>Gottfriedia</taxon>
    </lineage>
</organism>
<dbReference type="InterPro" id="IPR036259">
    <property type="entry name" value="MFS_trans_sf"/>
</dbReference>
<dbReference type="GO" id="GO:0015213">
    <property type="term" value="F:uridine transmembrane transporter activity"/>
    <property type="evidence" value="ECO:0007669"/>
    <property type="project" value="TreeGrafter"/>
</dbReference>
<evidence type="ECO:0000313" key="9">
    <source>
        <dbReference type="EMBL" id="MBP0726363.1"/>
    </source>
</evidence>
<evidence type="ECO:0000256" key="5">
    <source>
        <dbReference type="ARBA" id="ARBA00022989"/>
    </source>
</evidence>
<feature type="transmembrane region" description="Helical" evidence="7">
    <location>
        <begin position="154"/>
        <end position="177"/>
    </location>
</feature>
<feature type="transmembrane region" description="Helical" evidence="7">
    <location>
        <begin position="198"/>
        <end position="215"/>
    </location>
</feature>
<keyword evidence="10" id="KW-1185">Reference proteome</keyword>
<dbReference type="GO" id="GO:0015212">
    <property type="term" value="F:cytidine transmembrane transporter activity"/>
    <property type="evidence" value="ECO:0007669"/>
    <property type="project" value="TreeGrafter"/>
</dbReference>
<dbReference type="SUPFAM" id="SSF103473">
    <property type="entry name" value="MFS general substrate transporter"/>
    <property type="match status" value="1"/>
</dbReference>
<keyword evidence="5 7" id="KW-1133">Transmembrane helix</keyword>
<feature type="transmembrane region" description="Helical" evidence="7">
    <location>
        <begin position="6"/>
        <end position="26"/>
    </location>
</feature>
<keyword evidence="2" id="KW-0813">Transport</keyword>
<sequence length="385" mass="42196">MMIFQFYYFCIYFAIGSTSSLLSVYFKDQLHLTTSQIGLLMSLSPIVTIFSQPLWGMLSDLTQNPKKMLLIGQFSSILIALMYSTVNSFSILVIMVILLAISQSALIPLSDSISLTYIQKIGGNYGSIRLFGSIGFAVAALISGELAKSYGLIVIFYIFAFLLFVGILIGFLLPSATPTTKKTSVIKGLPYLLKQKKFVLFLFFAFVVFGPVNANNTYFGLYIQNLGGTLTGVGIAFLISAGSEAPFMQYAKRLISRFGMYNILLLSAGVSALRWVLYFTEPPLILVYVSSISQGLTVGLFIPAALQYVKQLAPQELQSTAVTLYASFGLGLGAWFSTFIGGYLSDYYSIHAIYILFALLSFIGVGIMLYLKSTSKIPSKEEIAS</sequence>
<keyword evidence="3" id="KW-1003">Cell membrane</keyword>
<evidence type="ECO:0000256" key="1">
    <source>
        <dbReference type="ARBA" id="ARBA00004651"/>
    </source>
</evidence>
<evidence type="ECO:0000256" key="4">
    <source>
        <dbReference type="ARBA" id="ARBA00022692"/>
    </source>
</evidence>
<dbReference type="PANTHER" id="PTHR23522:SF4">
    <property type="entry name" value="NUCLEOSIDE PERMEASE NUPG-RELATED"/>
    <property type="match status" value="1"/>
</dbReference>
<accession>A0A940SLJ0</accession>
<dbReference type="PANTHER" id="PTHR23522">
    <property type="entry name" value="BLL5896 PROTEIN"/>
    <property type="match status" value="1"/>
</dbReference>
<evidence type="ECO:0000256" key="6">
    <source>
        <dbReference type="ARBA" id="ARBA00023136"/>
    </source>
</evidence>
<feature type="transmembrane region" description="Helical" evidence="7">
    <location>
        <begin position="122"/>
        <end position="142"/>
    </location>
</feature>
<protein>
    <submittedName>
        <fullName evidence="9">MFS transporter</fullName>
    </submittedName>
</protein>
<name>A0A940SLJ0_9BACI</name>
<feature type="domain" description="Major facilitator superfamily (MFS) profile" evidence="8">
    <location>
        <begin position="1"/>
        <end position="376"/>
    </location>
</feature>
<comment type="subcellular location">
    <subcellularLocation>
        <location evidence="1">Cell membrane</location>
        <topology evidence="1">Multi-pass membrane protein</topology>
    </subcellularLocation>
</comment>
<evidence type="ECO:0000256" key="2">
    <source>
        <dbReference type="ARBA" id="ARBA00022448"/>
    </source>
</evidence>
<dbReference type="AlphaFoldDB" id="A0A940SLJ0"/>
<evidence type="ECO:0000313" key="10">
    <source>
        <dbReference type="Proteomes" id="UP000682134"/>
    </source>
</evidence>
<feature type="transmembrane region" description="Helical" evidence="7">
    <location>
        <begin position="350"/>
        <end position="371"/>
    </location>
</feature>
<dbReference type="Proteomes" id="UP000682134">
    <property type="component" value="Unassembled WGS sequence"/>
</dbReference>
<comment type="caution">
    <text evidence="9">The sequence shown here is derived from an EMBL/GenBank/DDBJ whole genome shotgun (WGS) entry which is preliminary data.</text>
</comment>
<feature type="transmembrane region" description="Helical" evidence="7">
    <location>
        <begin position="260"/>
        <end position="279"/>
    </location>
</feature>
<feature type="transmembrane region" description="Helical" evidence="7">
    <location>
        <begin position="285"/>
        <end position="309"/>
    </location>
</feature>
<feature type="transmembrane region" description="Helical" evidence="7">
    <location>
        <begin position="38"/>
        <end position="57"/>
    </location>
</feature>
<gene>
    <name evidence="9" type="ORF">J5Y03_14470</name>
</gene>
<keyword evidence="6 7" id="KW-0472">Membrane</keyword>
<dbReference type="EMBL" id="JAGIYQ010000010">
    <property type="protein sequence ID" value="MBP0726363.1"/>
    <property type="molecule type" value="Genomic_DNA"/>
</dbReference>
<feature type="transmembrane region" description="Helical" evidence="7">
    <location>
        <begin position="321"/>
        <end position="344"/>
    </location>
</feature>
<evidence type="ECO:0000259" key="8">
    <source>
        <dbReference type="PROSITE" id="PS50850"/>
    </source>
</evidence>
<dbReference type="PROSITE" id="PS50850">
    <property type="entry name" value="MFS"/>
    <property type="match status" value="1"/>
</dbReference>
<feature type="transmembrane region" description="Helical" evidence="7">
    <location>
        <begin position="77"/>
        <end position="101"/>
    </location>
</feature>
<evidence type="ECO:0000256" key="3">
    <source>
        <dbReference type="ARBA" id="ARBA00022475"/>
    </source>
</evidence>
<evidence type="ECO:0000256" key="7">
    <source>
        <dbReference type="SAM" id="Phobius"/>
    </source>
</evidence>
<reference evidence="9" key="1">
    <citation type="submission" date="2021-04" db="EMBL/GenBank/DDBJ databases">
        <title>Genome seq and assembly of Bacillus sp.</title>
        <authorList>
            <person name="Chhetri G."/>
        </authorList>
    </citation>
    <scope>NUCLEOTIDE SEQUENCE</scope>
    <source>
        <strain evidence="9">RG28</strain>
    </source>
</reference>
<keyword evidence="4 7" id="KW-0812">Transmembrane</keyword>
<dbReference type="GO" id="GO:0005886">
    <property type="term" value="C:plasma membrane"/>
    <property type="evidence" value="ECO:0007669"/>
    <property type="project" value="UniProtKB-SubCell"/>
</dbReference>
<dbReference type="Pfam" id="PF12832">
    <property type="entry name" value="MFS_1_like"/>
    <property type="match status" value="1"/>
</dbReference>
<dbReference type="Gene3D" id="1.20.1250.20">
    <property type="entry name" value="MFS general substrate transporter like domains"/>
    <property type="match status" value="2"/>
</dbReference>
<proteinExistence type="predicted"/>
<dbReference type="InterPro" id="IPR020846">
    <property type="entry name" value="MFS_dom"/>
</dbReference>
<dbReference type="InterPro" id="IPR024989">
    <property type="entry name" value="MFS_assoc_dom"/>
</dbReference>
<feature type="transmembrane region" description="Helical" evidence="7">
    <location>
        <begin position="221"/>
        <end position="239"/>
    </location>
</feature>